<dbReference type="InterPro" id="IPR020843">
    <property type="entry name" value="ER"/>
</dbReference>
<proteinExistence type="predicted"/>
<dbReference type="AlphaFoldDB" id="A0A5C2S984"/>
<dbReference type="Gene3D" id="3.40.50.720">
    <property type="entry name" value="NAD(P)-binding Rossmann-like Domain"/>
    <property type="match status" value="1"/>
</dbReference>
<gene>
    <name evidence="2" type="ORF">L227DRAFT_97652</name>
</gene>
<dbReference type="EMBL" id="ML122266">
    <property type="protein sequence ID" value="RPD60291.1"/>
    <property type="molecule type" value="Genomic_DNA"/>
</dbReference>
<dbReference type="SUPFAM" id="SSF51735">
    <property type="entry name" value="NAD(P)-binding Rossmann-fold domains"/>
    <property type="match status" value="1"/>
</dbReference>
<dbReference type="PANTHER" id="PTHR45348">
    <property type="entry name" value="HYPOTHETICAL OXIDOREDUCTASE (EUROFUNG)"/>
    <property type="match status" value="1"/>
</dbReference>
<dbReference type="InterPro" id="IPR011032">
    <property type="entry name" value="GroES-like_sf"/>
</dbReference>
<dbReference type="Gene3D" id="3.90.180.10">
    <property type="entry name" value="Medium-chain alcohol dehydrogenases, catalytic domain"/>
    <property type="match status" value="1"/>
</dbReference>
<dbReference type="CDD" id="cd08249">
    <property type="entry name" value="enoyl_reductase_like"/>
    <property type="match status" value="1"/>
</dbReference>
<dbReference type="InterPro" id="IPR013149">
    <property type="entry name" value="ADH-like_C"/>
</dbReference>
<dbReference type="STRING" id="1328759.A0A5C2S984"/>
<dbReference type="GO" id="GO:0016651">
    <property type="term" value="F:oxidoreductase activity, acting on NAD(P)H"/>
    <property type="evidence" value="ECO:0007669"/>
    <property type="project" value="InterPro"/>
</dbReference>
<dbReference type="OrthoDB" id="3233595at2759"/>
<organism evidence="2 3">
    <name type="scientific">Lentinus tigrinus ALCF2SS1-6</name>
    <dbReference type="NCBI Taxonomy" id="1328759"/>
    <lineage>
        <taxon>Eukaryota</taxon>
        <taxon>Fungi</taxon>
        <taxon>Dikarya</taxon>
        <taxon>Basidiomycota</taxon>
        <taxon>Agaricomycotina</taxon>
        <taxon>Agaricomycetes</taxon>
        <taxon>Polyporales</taxon>
        <taxon>Polyporaceae</taxon>
        <taxon>Lentinus</taxon>
    </lineage>
</organism>
<dbReference type="InterPro" id="IPR036291">
    <property type="entry name" value="NAD(P)-bd_dom_sf"/>
</dbReference>
<sequence>MSAIPTQQKALLLESKHGKFSVGTIEVPKPGPDSVLVKVEATALNPLDWKIQAYGLFVEHFPTVLGFDAAGPVVAVGENVTDVAVGDRVIAQGWFNPVEGTAHGTFQEYYDTPARFVAKVPETISYDEAATIPSCLGTAAFALYNKVSDENFSSSKLLAPWVEGGRGHYAGKPILVLAGASSVGQFVIQLARLSGFSPIITTASLHNAPFLKSLGATHVIDRKLPAEQIKAEAIKLGGGLFEYVFDAVSVAETLELGYALTAPKGDLMVVLSGAELKAAHPDTDKRIHNAQALFVMPVNHDIAASLLAAVPRLFANGDLKPNRPEVLPGGLNGIVGGMERLKKDQVSGVKLVVRPPETA</sequence>
<dbReference type="PANTHER" id="PTHR45348:SF2">
    <property type="entry name" value="ZINC-TYPE ALCOHOL DEHYDROGENASE-LIKE PROTEIN C2E1P3.01"/>
    <property type="match status" value="1"/>
</dbReference>
<name>A0A5C2S984_9APHY</name>
<reference evidence="2" key="1">
    <citation type="journal article" date="2018" name="Genome Biol. Evol.">
        <title>Genomics and development of Lentinus tigrinus, a white-rot wood-decaying mushroom with dimorphic fruiting bodies.</title>
        <authorList>
            <person name="Wu B."/>
            <person name="Xu Z."/>
            <person name="Knudson A."/>
            <person name="Carlson A."/>
            <person name="Chen N."/>
            <person name="Kovaka S."/>
            <person name="LaButti K."/>
            <person name="Lipzen A."/>
            <person name="Pennachio C."/>
            <person name="Riley R."/>
            <person name="Schakwitz W."/>
            <person name="Umezawa K."/>
            <person name="Ohm R.A."/>
            <person name="Grigoriev I.V."/>
            <person name="Nagy L.G."/>
            <person name="Gibbons J."/>
            <person name="Hibbett D."/>
        </authorList>
    </citation>
    <scope>NUCLEOTIDE SEQUENCE [LARGE SCALE GENOMIC DNA]</scope>
    <source>
        <strain evidence="2">ALCF2SS1-6</strain>
    </source>
</reference>
<evidence type="ECO:0000313" key="2">
    <source>
        <dbReference type="EMBL" id="RPD60291.1"/>
    </source>
</evidence>
<evidence type="ECO:0000313" key="3">
    <source>
        <dbReference type="Proteomes" id="UP000313359"/>
    </source>
</evidence>
<dbReference type="SUPFAM" id="SSF50129">
    <property type="entry name" value="GroES-like"/>
    <property type="match status" value="1"/>
</dbReference>
<dbReference type="Pfam" id="PF00107">
    <property type="entry name" value="ADH_zinc_N"/>
    <property type="match status" value="1"/>
</dbReference>
<dbReference type="SMART" id="SM00829">
    <property type="entry name" value="PKS_ER"/>
    <property type="match status" value="1"/>
</dbReference>
<feature type="domain" description="Enoyl reductase (ER)" evidence="1">
    <location>
        <begin position="23"/>
        <end position="353"/>
    </location>
</feature>
<dbReference type="Pfam" id="PF08240">
    <property type="entry name" value="ADH_N"/>
    <property type="match status" value="1"/>
</dbReference>
<protein>
    <submittedName>
        <fullName evidence="2">GroES-like protein</fullName>
    </submittedName>
</protein>
<accession>A0A5C2S984</accession>
<evidence type="ECO:0000259" key="1">
    <source>
        <dbReference type="SMART" id="SM00829"/>
    </source>
</evidence>
<dbReference type="InterPro" id="IPR013154">
    <property type="entry name" value="ADH-like_N"/>
</dbReference>
<keyword evidence="3" id="KW-1185">Reference proteome</keyword>
<dbReference type="Proteomes" id="UP000313359">
    <property type="component" value="Unassembled WGS sequence"/>
</dbReference>
<dbReference type="InterPro" id="IPR047122">
    <property type="entry name" value="Trans-enoyl_RdTase-like"/>
</dbReference>